<comment type="caution">
    <text evidence="1">The sequence shown here is derived from an EMBL/GenBank/DDBJ whole genome shotgun (WGS) entry which is preliminary data.</text>
</comment>
<dbReference type="EMBL" id="JAALFE010000047">
    <property type="protein sequence ID" value="NGQ93356.1"/>
    <property type="molecule type" value="Genomic_DNA"/>
</dbReference>
<proteinExistence type="predicted"/>
<keyword evidence="2" id="KW-1185">Reference proteome</keyword>
<name>A0A6M1U310_9RHOB</name>
<dbReference type="Gene3D" id="2.60.120.260">
    <property type="entry name" value="Galactose-binding domain-like"/>
    <property type="match status" value="1"/>
</dbReference>
<gene>
    <name evidence="1" type="ORF">G5V65_20940</name>
</gene>
<organism evidence="1 2">
    <name type="scientific">Paragemmobacter kunshanensis</name>
    <dbReference type="NCBI Taxonomy" id="2583234"/>
    <lineage>
        <taxon>Bacteria</taxon>
        <taxon>Pseudomonadati</taxon>
        <taxon>Pseudomonadota</taxon>
        <taxon>Alphaproteobacteria</taxon>
        <taxon>Rhodobacterales</taxon>
        <taxon>Paracoccaceae</taxon>
        <taxon>Paragemmobacter</taxon>
    </lineage>
</organism>
<dbReference type="Gene3D" id="2.60.40.2700">
    <property type="match status" value="1"/>
</dbReference>
<evidence type="ECO:0000313" key="2">
    <source>
        <dbReference type="Proteomes" id="UP000474758"/>
    </source>
</evidence>
<reference evidence="1 2" key="1">
    <citation type="submission" date="2020-02" db="EMBL/GenBank/DDBJ databases">
        <title>Rhodobacter translucens sp. nov., a novel bacterium isolated from activated sludge.</title>
        <authorList>
            <person name="Liu J."/>
        </authorList>
    </citation>
    <scope>NUCLEOTIDE SEQUENCE [LARGE SCALE GENOMIC DNA]</scope>
    <source>
        <strain evidence="1 2">HX-7-19</strain>
    </source>
</reference>
<protein>
    <submittedName>
        <fullName evidence="1">Uncharacterized protein</fullName>
    </submittedName>
</protein>
<evidence type="ECO:0000313" key="1">
    <source>
        <dbReference type="EMBL" id="NGQ93356.1"/>
    </source>
</evidence>
<accession>A0A6M1U310</accession>
<dbReference type="AlphaFoldDB" id="A0A6M1U310"/>
<dbReference type="Proteomes" id="UP000474758">
    <property type="component" value="Unassembled WGS sequence"/>
</dbReference>
<sequence>MPMNLGLGLGLSRRAVASGGGGNVAPVITGVPTISGTTGLGDVLTASPASVTGTPSPARTWQWYRDGVAISGETAITYTVVGADQGRDLTVEQIETNVAGSDTATSLATAIPSLDPATLSPTAWFRPNDTTSALFTESGVPAVSPSVGQTVGLHLDKSQAYGLGSERVTNGSITTSSGWTSSQGATTVNTGAIVMTSTPTNTQVTNAATTYTSGRIYRITFTISGYSAGAVTVQLSNGTSAPAVTSSSINANGTYTIYLLSNGNTTLRFLSSGTTTLTIDDVSAREVLGNHAIQATAGSRPTLAQTGGGVENLTDDGGDSLNWTAPAGTYTVKYVDTAAAVTTLTSQSLSGTVDMLPVSGLVEIIYINRALTTDESDGLDNYLEDVANP</sequence>
<dbReference type="RefSeq" id="WP_165054379.1">
    <property type="nucleotide sequence ID" value="NZ_JAALFE010000047.1"/>
</dbReference>